<dbReference type="PROSITE" id="PS51318">
    <property type="entry name" value="TAT"/>
    <property type="match status" value="1"/>
</dbReference>
<evidence type="ECO:0000313" key="7">
    <source>
        <dbReference type="Proteomes" id="UP000530403"/>
    </source>
</evidence>
<evidence type="ECO:0000256" key="2">
    <source>
        <dbReference type="SAM" id="MobiDB-lite"/>
    </source>
</evidence>
<dbReference type="PANTHER" id="PTHR30344:SF1">
    <property type="entry name" value="6-PHOSPHOGLUCONOLACTONASE"/>
    <property type="match status" value="1"/>
</dbReference>
<dbReference type="InterPro" id="IPR011048">
    <property type="entry name" value="Haem_d1_sf"/>
</dbReference>
<dbReference type="InterPro" id="IPR019405">
    <property type="entry name" value="Lactonase_7-beta_prop"/>
</dbReference>
<dbReference type="PANTHER" id="PTHR30344">
    <property type="entry name" value="6-PHOSPHOGLUCONOLACTONASE-RELATED"/>
    <property type="match status" value="1"/>
</dbReference>
<keyword evidence="3" id="KW-0732">Signal</keyword>
<name>A0A7J0CE32_9ACTN</name>
<comment type="caution">
    <text evidence="4">The sequence shown here is derived from an EMBL/GenBank/DDBJ whole genome shotgun (WGS) entry which is preliminary data.</text>
</comment>
<dbReference type="EMBL" id="JACCCF010000001">
    <property type="protein sequence ID" value="NYE43672.1"/>
    <property type="molecule type" value="Genomic_DNA"/>
</dbReference>
<accession>A0A7J0CE32</accession>
<evidence type="ECO:0000313" key="4">
    <source>
        <dbReference type="EMBL" id="GFN00154.1"/>
    </source>
</evidence>
<reference evidence="4 6" key="1">
    <citation type="submission" date="2020-05" db="EMBL/GenBank/DDBJ databases">
        <title>Whole genome shotgun sequence of Streptomyces fulvorobeus NBRC 15897.</title>
        <authorList>
            <person name="Komaki H."/>
            <person name="Tamura T."/>
        </authorList>
    </citation>
    <scope>NUCLEOTIDE SEQUENCE [LARGE SCALE GENOMIC DNA]</scope>
    <source>
        <strain evidence="4 6">NBRC 15897</strain>
    </source>
</reference>
<evidence type="ECO:0000256" key="1">
    <source>
        <dbReference type="ARBA" id="ARBA00005564"/>
    </source>
</evidence>
<dbReference type="InterPro" id="IPR006311">
    <property type="entry name" value="TAT_signal"/>
</dbReference>
<dbReference type="Pfam" id="PF10282">
    <property type="entry name" value="Lactonase"/>
    <property type="match status" value="1"/>
</dbReference>
<organism evidence="4 6">
    <name type="scientific">Streptomyces fulvorobeus</name>
    <dbReference type="NCBI Taxonomy" id="284028"/>
    <lineage>
        <taxon>Bacteria</taxon>
        <taxon>Bacillati</taxon>
        <taxon>Actinomycetota</taxon>
        <taxon>Actinomycetes</taxon>
        <taxon>Kitasatosporales</taxon>
        <taxon>Streptomycetaceae</taxon>
        <taxon>Streptomyces</taxon>
    </lineage>
</organism>
<sequence length="388" mass="39447">MTRTIGRRGLIRAVLAGAALSTAAAPPDRPTPSGRPSPVGARPATTRPLLIGTYTGAGGGQGIRTGTYDPATGRISLTATVVGIEHPSYLAVHPCGATAYAVSEREEGAVTAVALGADGVHRVLGSRPTGGAGPTHLSVHPGGRWLFSANYNSGSVSVHPIRGDGSLGRRSDLVAHLSPPPGPGQEGPHAHQIITAPDGRHVLATDLGNDTVYTYRLDTAHGTLAEVSRATVRPGAGPRHLTFHPGGRFAYLACELDDTVVVCGYDPATGTLSPGAGQSTGTGPDTSYPAQLLVTADGAFAYLANRGHNSLTRYAVEEDGAALRLLGTVPVGGDFPRQIALTPDGALLLAANQRSGTVTAFHVDRQDGGLRPAGAAVDVPGAACVLPL</sequence>
<feature type="region of interest" description="Disordered" evidence="2">
    <location>
        <begin position="22"/>
        <end position="65"/>
    </location>
</feature>
<comment type="similarity">
    <text evidence="1">Belongs to the cycloisomerase 2 family.</text>
</comment>
<evidence type="ECO:0000256" key="3">
    <source>
        <dbReference type="SAM" id="SignalP"/>
    </source>
</evidence>
<keyword evidence="6" id="KW-1185">Reference proteome</keyword>
<evidence type="ECO:0000313" key="6">
    <source>
        <dbReference type="Proteomes" id="UP000498980"/>
    </source>
</evidence>
<dbReference type="AlphaFoldDB" id="A0A7J0CE32"/>
<dbReference type="Gene3D" id="2.130.10.10">
    <property type="entry name" value="YVTN repeat-like/Quinoprotein amine dehydrogenase"/>
    <property type="match status" value="1"/>
</dbReference>
<protein>
    <submittedName>
        <fullName evidence="5">6-phosphogluconolactonase (Cycloisomerase 2 family)</fullName>
    </submittedName>
</protein>
<dbReference type="GO" id="GO:0005829">
    <property type="term" value="C:cytosol"/>
    <property type="evidence" value="ECO:0007669"/>
    <property type="project" value="TreeGrafter"/>
</dbReference>
<proteinExistence type="inferred from homology"/>
<dbReference type="GO" id="GO:0016853">
    <property type="term" value="F:isomerase activity"/>
    <property type="evidence" value="ECO:0007669"/>
    <property type="project" value="UniProtKB-KW"/>
</dbReference>
<keyword evidence="5" id="KW-0413">Isomerase</keyword>
<dbReference type="RefSeq" id="WP_173316519.1">
    <property type="nucleotide sequence ID" value="NZ_BAAAUE010000013.1"/>
</dbReference>
<dbReference type="EMBL" id="BLWC01000001">
    <property type="protein sequence ID" value="GFN00154.1"/>
    <property type="molecule type" value="Genomic_DNA"/>
</dbReference>
<dbReference type="GO" id="GO:0017057">
    <property type="term" value="F:6-phosphogluconolactonase activity"/>
    <property type="evidence" value="ECO:0007669"/>
    <property type="project" value="TreeGrafter"/>
</dbReference>
<gene>
    <name evidence="5" type="ORF">HEB29_004683</name>
    <name evidence="4" type="ORF">Sfulv_49640</name>
</gene>
<feature type="signal peptide" evidence="3">
    <location>
        <begin position="1"/>
        <end position="24"/>
    </location>
</feature>
<dbReference type="SUPFAM" id="SSF51004">
    <property type="entry name" value="C-terminal (heme d1) domain of cytochrome cd1-nitrite reductase"/>
    <property type="match status" value="1"/>
</dbReference>
<reference evidence="5 7" key="2">
    <citation type="submission" date="2020-07" db="EMBL/GenBank/DDBJ databases">
        <title>Sequencing the genomes of 1000 actinobacteria strains.</title>
        <authorList>
            <person name="Klenk H.-P."/>
        </authorList>
    </citation>
    <scope>NUCLEOTIDE SEQUENCE [LARGE SCALE GENOMIC DNA]</scope>
    <source>
        <strain evidence="5 7">DSM 41455</strain>
    </source>
</reference>
<evidence type="ECO:0000313" key="5">
    <source>
        <dbReference type="EMBL" id="NYE43672.1"/>
    </source>
</evidence>
<dbReference type="InterPro" id="IPR015943">
    <property type="entry name" value="WD40/YVTN_repeat-like_dom_sf"/>
</dbReference>
<dbReference type="Proteomes" id="UP000530403">
    <property type="component" value="Unassembled WGS sequence"/>
</dbReference>
<dbReference type="InterPro" id="IPR050282">
    <property type="entry name" value="Cycloisomerase_2"/>
</dbReference>
<dbReference type="Proteomes" id="UP000498980">
    <property type="component" value="Unassembled WGS sequence"/>
</dbReference>
<feature type="chain" id="PRO_5038255631" evidence="3">
    <location>
        <begin position="25"/>
        <end position="388"/>
    </location>
</feature>